<organism evidence="8 9">
    <name type="scientific">Gossypium anomalum</name>
    <dbReference type="NCBI Taxonomy" id="47600"/>
    <lineage>
        <taxon>Eukaryota</taxon>
        <taxon>Viridiplantae</taxon>
        <taxon>Streptophyta</taxon>
        <taxon>Embryophyta</taxon>
        <taxon>Tracheophyta</taxon>
        <taxon>Spermatophyta</taxon>
        <taxon>Magnoliopsida</taxon>
        <taxon>eudicotyledons</taxon>
        <taxon>Gunneridae</taxon>
        <taxon>Pentapetalae</taxon>
        <taxon>rosids</taxon>
        <taxon>malvids</taxon>
        <taxon>Malvales</taxon>
        <taxon>Malvaceae</taxon>
        <taxon>Malvoideae</taxon>
        <taxon>Gossypium</taxon>
    </lineage>
</organism>
<feature type="domain" description="START" evidence="7">
    <location>
        <begin position="114"/>
        <end position="316"/>
    </location>
</feature>
<dbReference type="Pfam" id="PF25797">
    <property type="entry name" value="PDF2_C"/>
    <property type="match status" value="1"/>
</dbReference>
<comment type="caution">
    <text evidence="8">The sequence shown here is derived from an EMBL/GenBank/DDBJ whole genome shotgun (WGS) entry which is preliminary data.</text>
</comment>
<keyword evidence="1" id="KW-0805">Transcription regulation</keyword>
<dbReference type="InterPro" id="IPR042160">
    <property type="entry name" value="HD-Zip_IV"/>
</dbReference>
<evidence type="ECO:0000256" key="2">
    <source>
        <dbReference type="ARBA" id="ARBA00023125"/>
    </source>
</evidence>
<dbReference type="GO" id="GO:0003677">
    <property type="term" value="F:DNA binding"/>
    <property type="evidence" value="ECO:0007669"/>
    <property type="project" value="UniProtKB-KW"/>
</dbReference>
<gene>
    <name evidence="8" type="ORF">CXB51_017580</name>
</gene>
<proteinExistence type="predicted"/>
<keyword evidence="9" id="KW-1185">Reference proteome</keyword>
<feature type="region of interest" description="Disordered" evidence="6">
    <location>
        <begin position="827"/>
        <end position="868"/>
    </location>
</feature>
<keyword evidence="3" id="KW-0371">Homeobox</keyword>
<name>A0A8J5Z1S0_9ROSI</name>
<dbReference type="SMART" id="SM00234">
    <property type="entry name" value="START"/>
    <property type="match status" value="1"/>
</dbReference>
<dbReference type="EMBL" id="JAHUZN010000007">
    <property type="protein sequence ID" value="KAG8489601.1"/>
    <property type="molecule type" value="Genomic_DNA"/>
</dbReference>
<keyword evidence="2" id="KW-0238">DNA-binding</keyword>
<dbReference type="AlphaFoldDB" id="A0A8J5Z1S0"/>
<feature type="compositionally biased region" description="Basic and acidic residues" evidence="6">
    <location>
        <begin position="846"/>
        <end position="858"/>
    </location>
</feature>
<dbReference type="SUPFAM" id="SSF55961">
    <property type="entry name" value="Bet v1-like"/>
    <property type="match status" value="1"/>
</dbReference>
<keyword evidence="5" id="KW-0539">Nucleus</keyword>
<keyword evidence="4" id="KW-0804">Transcription</keyword>
<evidence type="ECO:0000256" key="1">
    <source>
        <dbReference type="ARBA" id="ARBA00023015"/>
    </source>
</evidence>
<sequence length="868" mass="98228">MNVKPFPGPSCIRLYADDDDKDFVDEGFAEKKGKDKGKGITECKYKGTSSAELKTFGGQQMLSADQTIPRRDLSVAFKTYKRQLSNYQRLQLANNYCKAAYLEVMSLAKEAGTWVRAKPRLGNLDDLVNEFRAPPLPGRKIEVSVATAVIPDVLASEMAEMMTLSSNLWSKLLFPLVKYVEGSNVVGSLQYLSYADVSIKAAVQMYAELQLPTTLVPTRYFEFLRYGKEIMDGIYIIVDVSSRYSDPFAKRNSERRPSGVIIREHGPEDCEIIWIENVEVDETRENLYSTIIGSNLAYGAHRWVTTLLWNLKRDKSSFSDLKIDVHPGAGSFLLALTQAMKRFFMECVSQHPDEAALTVITSGEDPIRILHNKKLTEYISFVGVNSFRVQAKPLSVFQFLMKKDLQLEFRVFGGSETNEVDEEPELLFTFDTDDKSNIISLHKRVTKEGIVYGLQEASMDEYCSFILSKTLTEDTVNAHIVCGNKSIYEDSKSRMANITPSGFAIMPDGPGGLHCDASLVTFLVQLYYDPLGDPVDVEFVRKDFLSDLNNIIRELNEKVFRLIFITHLHHLMKSIQEMLLSFLSHQLMLQHCPLPQSSNQTLPQSTISSHFNNENSDSLRICSGFLDFPISNPIWSSQVASTSSSGSHDIKRLVHWPPIGMSFFLTTLWIWNQINFPKYSQHLPSPSVASRSVVYSSSANNAPAKPRMRWCGPFGSDEIACQKLLGFCFNLFSTRRSYSNVPFEDYEKTLAVQGMGITEALKLQMEVQKRLLKNLPLKTSRNHVSGVFSFRCMVYFPSLQIQRNLELQMEEQGRYLQMTFEKGKSGLDKLKMSHTYPENPPTPSDSTKESPAKGEPKASRSNQSKFRY</sequence>
<evidence type="ECO:0000259" key="7">
    <source>
        <dbReference type="PROSITE" id="PS50848"/>
    </source>
</evidence>
<dbReference type="InterPro" id="IPR057993">
    <property type="entry name" value="HD-Zip_IV_C"/>
</dbReference>
<evidence type="ECO:0000256" key="4">
    <source>
        <dbReference type="ARBA" id="ARBA00023163"/>
    </source>
</evidence>
<dbReference type="GO" id="GO:0008289">
    <property type="term" value="F:lipid binding"/>
    <property type="evidence" value="ECO:0007669"/>
    <property type="project" value="InterPro"/>
</dbReference>
<dbReference type="InterPro" id="IPR002913">
    <property type="entry name" value="START_lipid-bd_dom"/>
</dbReference>
<evidence type="ECO:0000313" key="8">
    <source>
        <dbReference type="EMBL" id="KAG8489601.1"/>
    </source>
</evidence>
<evidence type="ECO:0000256" key="5">
    <source>
        <dbReference type="ARBA" id="ARBA00023242"/>
    </source>
</evidence>
<dbReference type="PROSITE" id="PS50848">
    <property type="entry name" value="START"/>
    <property type="match status" value="1"/>
</dbReference>
<evidence type="ECO:0000256" key="3">
    <source>
        <dbReference type="ARBA" id="ARBA00023155"/>
    </source>
</evidence>
<accession>A0A8J5Z1S0</accession>
<reference evidence="8 9" key="1">
    <citation type="journal article" date="2021" name="bioRxiv">
        <title>The Gossypium anomalum genome as a resource for cotton improvement and evolutionary analysis of hybrid incompatibility.</title>
        <authorList>
            <person name="Grover C.E."/>
            <person name="Yuan D."/>
            <person name="Arick M.A."/>
            <person name="Miller E.R."/>
            <person name="Hu G."/>
            <person name="Peterson D.G."/>
            <person name="Wendel J.F."/>
            <person name="Udall J.A."/>
        </authorList>
    </citation>
    <scope>NUCLEOTIDE SEQUENCE [LARGE SCALE GENOMIC DNA]</scope>
    <source>
        <strain evidence="8">JFW-Udall</strain>
        <tissue evidence="8">Leaf</tissue>
    </source>
</reference>
<dbReference type="PANTHER" id="PTHR45654">
    <property type="entry name" value="HOMEOBOX-LEUCINE ZIPPER PROTEIN MERISTEM L1"/>
    <property type="match status" value="1"/>
</dbReference>
<dbReference type="Pfam" id="PF01852">
    <property type="entry name" value="START"/>
    <property type="match status" value="1"/>
</dbReference>
<evidence type="ECO:0000313" key="9">
    <source>
        <dbReference type="Proteomes" id="UP000701853"/>
    </source>
</evidence>
<dbReference type="PANTHER" id="PTHR45654:SF90">
    <property type="entry name" value="HOMEOBOX-LEUCINE ZIPPER PROTEIN ROC7-LIKE"/>
    <property type="match status" value="1"/>
</dbReference>
<dbReference type="Proteomes" id="UP000701853">
    <property type="component" value="Chromosome 7"/>
</dbReference>
<evidence type="ECO:0000256" key="6">
    <source>
        <dbReference type="SAM" id="MobiDB-lite"/>
    </source>
</evidence>
<protein>
    <recommendedName>
        <fullName evidence="7">START domain-containing protein</fullName>
    </recommendedName>
</protein>
<feature type="compositionally biased region" description="Polar residues" evidence="6">
    <location>
        <begin position="859"/>
        <end position="868"/>
    </location>
</feature>
<dbReference type="OrthoDB" id="943937at2759"/>